<keyword evidence="3" id="KW-1185">Reference proteome</keyword>
<feature type="region of interest" description="Disordered" evidence="1">
    <location>
        <begin position="1"/>
        <end position="66"/>
    </location>
</feature>
<feature type="compositionally biased region" description="Basic and acidic residues" evidence="1">
    <location>
        <begin position="1"/>
        <end position="12"/>
    </location>
</feature>
<dbReference type="AlphaFoldDB" id="B0Y8Y2"/>
<dbReference type="VEuPathDB" id="FungiDB:AFUB_078960"/>
<evidence type="ECO:0000256" key="1">
    <source>
        <dbReference type="SAM" id="MobiDB-lite"/>
    </source>
</evidence>
<organism evidence="2 3">
    <name type="scientific">Aspergillus fumigatus (strain CBS 144.89 / FGSC A1163 / CEA10)</name>
    <name type="common">Neosartorya fumigata</name>
    <dbReference type="NCBI Taxonomy" id="451804"/>
    <lineage>
        <taxon>Eukaryota</taxon>
        <taxon>Fungi</taxon>
        <taxon>Dikarya</taxon>
        <taxon>Ascomycota</taxon>
        <taxon>Pezizomycotina</taxon>
        <taxon>Eurotiomycetes</taxon>
        <taxon>Eurotiomycetidae</taxon>
        <taxon>Eurotiales</taxon>
        <taxon>Aspergillaceae</taxon>
        <taxon>Aspergillus</taxon>
        <taxon>Aspergillus subgen. Fumigati</taxon>
    </lineage>
</organism>
<evidence type="ECO:0000313" key="3">
    <source>
        <dbReference type="Proteomes" id="UP000001699"/>
    </source>
</evidence>
<gene>
    <name evidence="2" type="ORF">AFUB_078960</name>
</gene>
<protein>
    <submittedName>
        <fullName evidence="2">Uncharacterized protein</fullName>
    </submittedName>
</protein>
<feature type="compositionally biased region" description="Polar residues" evidence="1">
    <location>
        <begin position="43"/>
        <end position="65"/>
    </location>
</feature>
<feature type="compositionally biased region" description="Basic residues" evidence="1">
    <location>
        <begin position="13"/>
        <end position="25"/>
    </location>
</feature>
<dbReference type="Proteomes" id="UP000001699">
    <property type="component" value="Unassembled WGS sequence"/>
</dbReference>
<dbReference type="HOGENOM" id="CLU_1618600_0_0_1"/>
<accession>B0Y8Y2</accession>
<evidence type="ECO:0000313" key="2">
    <source>
        <dbReference type="EMBL" id="EDP49863.1"/>
    </source>
</evidence>
<name>B0Y8Y2_ASPFC</name>
<proteinExistence type="predicted"/>
<sequence length="164" mass="19564">MKPQKNAKDPRREKRKPNPRRKRGKLPAVISMPHDPDAPIPSIESSNEFPSTTQSCKNSTENLTPRRSRTPLFCERGVLFGYWYEDPLGKGSRYPVYACPKEREYTIERHGRVEPVRINDFDELDVFEESVKTLFRTRSDRRQKTINDKLWEFTRLLWIQQEYY</sequence>
<dbReference type="EMBL" id="DS499599">
    <property type="protein sequence ID" value="EDP49863.1"/>
    <property type="molecule type" value="Genomic_DNA"/>
</dbReference>
<reference evidence="2 3" key="1">
    <citation type="journal article" date="2008" name="PLoS Genet.">
        <title>Genomic islands in the pathogenic filamentous fungus Aspergillus fumigatus.</title>
        <authorList>
            <person name="Fedorova N.D."/>
            <person name="Khaldi N."/>
            <person name="Joardar V.S."/>
            <person name="Maiti R."/>
            <person name="Amedeo P."/>
            <person name="Anderson M.J."/>
            <person name="Crabtree J."/>
            <person name="Silva J.C."/>
            <person name="Badger J.H."/>
            <person name="Albarraq A."/>
            <person name="Angiuoli S."/>
            <person name="Bussey H."/>
            <person name="Bowyer P."/>
            <person name="Cotty P.J."/>
            <person name="Dyer P.S."/>
            <person name="Egan A."/>
            <person name="Galens K."/>
            <person name="Fraser-Liggett C.M."/>
            <person name="Haas B.J."/>
            <person name="Inman J.M."/>
            <person name="Kent R."/>
            <person name="Lemieux S."/>
            <person name="Malavazi I."/>
            <person name="Orvis J."/>
            <person name="Roemer T."/>
            <person name="Ronning C.M."/>
            <person name="Sundaram J.P."/>
            <person name="Sutton G."/>
            <person name="Turner G."/>
            <person name="Venter J.C."/>
            <person name="White O.R."/>
            <person name="Whitty B.R."/>
            <person name="Youngman P."/>
            <person name="Wolfe K.H."/>
            <person name="Goldman G.H."/>
            <person name="Wortman J.R."/>
            <person name="Jiang B."/>
            <person name="Denning D.W."/>
            <person name="Nierman W.C."/>
        </authorList>
    </citation>
    <scope>NUCLEOTIDE SEQUENCE [LARGE SCALE GENOMIC DNA]</scope>
    <source>
        <strain evidence="3">CBS 144.89 / FGSC A1163 / CEA10</strain>
    </source>
</reference>